<dbReference type="SUPFAM" id="SSF158472">
    <property type="entry name" value="HAMP domain-like"/>
    <property type="match status" value="1"/>
</dbReference>
<keyword evidence="4" id="KW-1003">Cell membrane</keyword>
<dbReference type="GO" id="GO:0016036">
    <property type="term" value="P:cellular response to phosphate starvation"/>
    <property type="evidence" value="ECO:0007669"/>
    <property type="project" value="TreeGrafter"/>
</dbReference>
<dbReference type="GO" id="GO:0004721">
    <property type="term" value="F:phosphoprotein phosphatase activity"/>
    <property type="evidence" value="ECO:0007669"/>
    <property type="project" value="TreeGrafter"/>
</dbReference>
<evidence type="ECO:0000256" key="6">
    <source>
        <dbReference type="ARBA" id="ARBA00022679"/>
    </source>
</evidence>
<dbReference type="GO" id="GO:0005524">
    <property type="term" value="F:ATP binding"/>
    <property type="evidence" value="ECO:0007669"/>
    <property type="project" value="UniProtKB-KW"/>
</dbReference>
<dbReference type="SMART" id="SM00388">
    <property type="entry name" value="HisKA"/>
    <property type="match status" value="1"/>
</dbReference>
<dbReference type="CDD" id="cd06225">
    <property type="entry name" value="HAMP"/>
    <property type="match status" value="1"/>
</dbReference>
<keyword evidence="10" id="KW-0902">Two-component regulatory system</keyword>
<dbReference type="Gene3D" id="3.30.565.10">
    <property type="entry name" value="Histidine kinase-like ATPase, C-terminal domain"/>
    <property type="match status" value="1"/>
</dbReference>
<reference evidence="16 17" key="1">
    <citation type="submission" date="2016-10" db="EMBL/GenBank/DDBJ databases">
        <authorList>
            <person name="de Groot N.N."/>
        </authorList>
    </citation>
    <scope>NUCLEOTIDE SEQUENCE [LARGE SCALE GENOMIC DNA]</scope>
    <source>
        <strain evidence="16 17">DSM 44945</strain>
    </source>
</reference>
<dbReference type="Gene3D" id="6.10.340.10">
    <property type="match status" value="1"/>
</dbReference>
<dbReference type="PANTHER" id="PTHR45453:SF3">
    <property type="entry name" value="HISTIDINE KINASE"/>
    <property type="match status" value="1"/>
</dbReference>
<dbReference type="Pfam" id="PF00672">
    <property type="entry name" value="HAMP"/>
    <property type="match status" value="1"/>
</dbReference>
<evidence type="ECO:0000256" key="9">
    <source>
        <dbReference type="ARBA" id="ARBA00022840"/>
    </source>
</evidence>
<dbReference type="InterPro" id="IPR004358">
    <property type="entry name" value="Sig_transdc_His_kin-like_C"/>
</dbReference>
<keyword evidence="5" id="KW-0597">Phosphoprotein</keyword>
<dbReference type="Proteomes" id="UP000198661">
    <property type="component" value="Unassembled WGS sequence"/>
</dbReference>
<proteinExistence type="predicted"/>
<dbReference type="PRINTS" id="PR00344">
    <property type="entry name" value="BCTRLSENSOR"/>
</dbReference>
<keyword evidence="6" id="KW-0808">Transferase</keyword>
<dbReference type="PROSITE" id="PS50885">
    <property type="entry name" value="HAMP"/>
    <property type="match status" value="1"/>
</dbReference>
<evidence type="ECO:0000256" key="7">
    <source>
        <dbReference type="ARBA" id="ARBA00022741"/>
    </source>
</evidence>
<feature type="transmembrane region" description="Helical" evidence="13">
    <location>
        <begin position="135"/>
        <end position="158"/>
    </location>
</feature>
<dbReference type="GO" id="GO:0005886">
    <property type="term" value="C:plasma membrane"/>
    <property type="evidence" value="ECO:0007669"/>
    <property type="project" value="UniProtKB-SubCell"/>
</dbReference>
<evidence type="ECO:0000256" key="2">
    <source>
        <dbReference type="ARBA" id="ARBA00004651"/>
    </source>
</evidence>
<evidence type="ECO:0000256" key="10">
    <source>
        <dbReference type="ARBA" id="ARBA00023012"/>
    </source>
</evidence>
<dbReference type="PANTHER" id="PTHR45453">
    <property type="entry name" value="PHOSPHATE REGULON SENSOR PROTEIN PHOR"/>
    <property type="match status" value="1"/>
</dbReference>
<evidence type="ECO:0000313" key="17">
    <source>
        <dbReference type="Proteomes" id="UP000198661"/>
    </source>
</evidence>
<comment type="catalytic activity">
    <reaction evidence="1">
        <text>ATP + protein L-histidine = ADP + protein N-phospho-L-histidine.</text>
        <dbReference type="EC" id="2.7.13.3"/>
    </reaction>
</comment>
<keyword evidence="11 13" id="KW-0472">Membrane</keyword>
<accession>A0A1I2K7U0</accession>
<feature type="coiled-coil region" evidence="12">
    <location>
        <begin position="195"/>
        <end position="225"/>
    </location>
</feature>
<dbReference type="Pfam" id="PF00512">
    <property type="entry name" value="HisKA"/>
    <property type="match status" value="1"/>
</dbReference>
<keyword evidence="8 16" id="KW-0418">Kinase</keyword>
<dbReference type="EC" id="2.7.13.3" evidence="3"/>
<evidence type="ECO:0000313" key="16">
    <source>
        <dbReference type="EMBL" id="SFF62994.1"/>
    </source>
</evidence>
<feature type="domain" description="Histidine kinase" evidence="14">
    <location>
        <begin position="232"/>
        <end position="446"/>
    </location>
</feature>
<dbReference type="InterPro" id="IPR003594">
    <property type="entry name" value="HATPase_dom"/>
</dbReference>
<dbReference type="EMBL" id="FOOK01000001">
    <property type="protein sequence ID" value="SFF62994.1"/>
    <property type="molecule type" value="Genomic_DNA"/>
</dbReference>
<dbReference type="InterPro" id="IPR036097">
    <property type="entry name" value="HisK_dim/P_sf"/>
</dbReference>
<feature type="domain" description="HAMP" evidence="15">
    <location>
        <begin position="159"/>
        <end position="210"/>
    </location>
</feature>
<dbReference type="SMART" id="SM00387">
    <property type="entry name" value="HATPase_c"/>
    <property type="match status" value="1"/>
</dbReference>
<keyword evidence="13" id="KW-0812">Transmembrane</keyword>
<dbReference type="RefSeq" id="WP_092035301.1">
    <property type="nucleotide sequence ID" value="NZ_FOOK01000001.1"/>
</dbReference>
<feature type="transmembrane region" description="Helical" evidence="13">
    <location>
        <begin position="12"/>
        <end position="34"/>
    </location>
</feature>
<dbReference type="InterPro" id="IPR003660">
    <property type="entry name" value="HAMP_dom"/>
</dbReference>
<dbReference type="CDD" id="cd00082">
    <property type="entry name" value="HisKA"/>
    <property type="match status" value="1"/>
</dbReference>
<evidence type="ECO:0000256" key="4">
    <source>
        <dbReference type="ARBA" id="ARBA00022475"/>
    </source>
</evidence>
<keyword evidence="17" id="KW-1185">Reference proteome</keyword>
<dbReference type="SUPFAM" id="SSF55874">
    <property type="entry name" value="ATPase domain of HSP90 chaperone/DNA topoisomerase II/histidine kinase"/>
    <property type="match status" value="1"/>
</dbReference>
<dbReference type="SUPFAM" id="SSF47384">
    <property type="entry name" value="Homodimeric domain of signal transducing histidine kinase"/>
    <property type="match status" value="1"/>
</dbReference>
<dbReference type="AlphaFoldDB" id="A0A1I2K7U0"/>
<evidence type="ECO:0000256" key="3">
    <source>
        <dbReference type="ARBA" id="ARBA00012438"/>
    </source>
</evidence>
<evidence type="ECO:0000259" key="14">
    <source>
        <dbReference type="PROSITE" id="PS50109"/>
    </source>
</evidence>
<dbReference type="InterPro" id="IPR005467">
    <property type="entry name" value="His_kinase_dom"/>
</dbReference>
<sequence length="446" mass="50742">MKRSGIFVKVFIYTIIFSILLVGVTVTMFLARIMTYYSHLRSQEIINTYQGIVIQSRGEDDITEVARQFYEKNQSMQFYIKDKDGHVVYATPEAHASGIETGEPPYSSSIMLRLDNDYLLYALKNDIFELNYDKWIAEALVVLSAMFVVCVICALVFARQMTKPIKHLADATNKMTNLEEVPPLPERNDELGALARDVYAMYSKLKETISQLENEILKVRELEETQRYFFSAASHELKTPISATRVLLEGMLENIGDYKDHPKYLRECLKMMDAQSKTISEIMEIVRLNDGKISLMSEKLDIRHAVAEMLPDFQTLCEANGQRIVTDIPDGQICLADPKMLRKALSNVILNAVQNTPEGGEIRIWSEIAADQYRLCILNTGARIDDEILPKLFDPFYRVDKARSRKGGRSGLGLTIVKKTLEAMDIAFALENTTDGVLFWMDLPRA</sequence>
<evidence type="ECO:0000256" key="5">
    <source>
        <dbReference type="ARBA" id="ARBA00022553"/>
    </source>
</evidence>
<dbReference type="PROSITE" id="PS50109">
    <property type="entry name" value="HIS_KIN"/>
    <property type="match status" value="1"/>
</dbReference>
<evidence type="ECO:0000256" key="12">
    <source>
        <dbReference type="SAM" id="Coils"/>
    </source>
</evidence>
<dbReference type="SMART" id="SM00304">
    <property type="entry name" value="HAMP"/>
    <property type="match status" value="1"/>
</dbReference>
<dbReference type="STRING" id="201973.SAMN04488025_10130"/>
<dbReference type="OrthoDB" id="9813151at2"/>
<dbReference type="InterPro" id="IPR050351">
    <property type="entry name" value="BphY/WalK/GraS-like"/>
</dbReference>
<keyword evidence="7" id="KW-0547">Nucleotide-binding</keyword>
<evidence type="ECO:0000256" key="1">
    <source>
        <dbReference type="ARBA" id="ARBA00000085"/>
    </source>
</evidence>
<comment type="subcellular location">
    <subcellularLocation>
        <location evidence="2">Cell membrane</location>
        <topology evidence="2">Multi-pass membrane protein</topology>
    </subcellularLocation>
</comment>
<dbReference type="InterPro" id="IPR036890">
    <property type="entry name" value="HATPase_C_sf"/>
</dbReference>
<organism evidence="16 17">
    <name type="scientific">Planifilum fulgidum</name>
    <dbReference type="NCBI Taxonomy" id="201973"/>
    <lineage>
        <taxon>Bacteria</taxon>
        <taxon>Bacillati</taxon>
        <taxon>Bacillota</taxon>
        <taxon>Bacilli</taxon>
        <taxon>Bacillales</taxon>
        <taxon>Thermoactinomycetaceae</taxon>
        <taxon>Planifilum</taxon>
    </lineage>
</organism>
<evidence type="ECO:0000256" key="11">
    <source>
        <dbReference type="ARBA" id="ARBA00023136"/>
    </source>
</evidence>
<dbReference type="GO" id="GO:0000155">
    <property type="term" value="F:phosphorelay sensor kinase activity"/>
    <property type="evidence" value="ECO:0007669"/>
    <property type="project" value="InterPro"/>
</dbReference>
<evidence type="ECO:0000259" key="15">
    <source>
        <dbReference type="PROSITE" id="PS50885"/>
    </source>
</evidence>
<name>A0A1I2K7U0_9BACL</name>
<dbReference type="Gene3D" id="1.10.287.130">
    <property type="match status" value="1"/>
</dbReference>
<keyword evidence="12" id="KW-0175">Coiled coil</keyword>
<dbReference type="Pfam" id="PF02518">
    <property type="entry name" value="HATPase_c"/>
    <property type="match status" value="1"/>
</dbReference>
<gene>
    <name evidence="16" type="ORF">SAMN04488025_10130</name>
</gene>
<protein>
    <recommendedName>
        <fullName evidence="3">histidine kinase</fullName>
        <ecNumber evidence="3">2.7.13.3</ecNumber>
    </recommendedName>
</protein>
<keyword evidence="13" id="KW-1133">Transmembrane helix</keyword>
<dbReference type="InterPro" id="IPR003661">
    <property type="entry name" value="HisK_dim/P_dom"/>
</dbReference>
<evidence type="ECO:0000256" key="8">
    <source>
        <dbReference type="ARBA" id="ARBA00022777"/>
    </source>
</evidence>
<keyword evidence="9" id="KW-0067">ATP-binding</keyword>
<evidence type="ECO:0000256" key="13">
    <source>
        <dbReference type="SAM" id="Phobius"/>
    </source>
</evidence>